<dbReference type="Pfam" id="PF01565">
    <property type="entry name" value="FAD_binding_4"/>
    <property type="match status" value="1"/>
</dbReference>
<dbReference type="PANTHER" id="PTHR42973:SF39">
    <property type="entry name" value="FAD-BINDING PCMH-TYPE DOMAIN-CONTAINING PROTEIN"/>
    <property type="match status" value="1"/>
</dbReference>
<proteinExistence type="inferred from homology"/>
<dbReference type="InterPro" id="IPR006094">
    <property type="entry name" value="Oxid_FAD_bind_N"/>
</dbReference>
<feature type="domain" description="FAD-binding PCMH-type" evidence="6">
    <location>
        <begin position="174"/>
        <end position="346"/>
    </location>
</feature>
<comment type="caution">
    <text evidence="7">The sequence shown here is derived from an EMBL/GenBank/DDBJ whole genome shotgun (WGS) entry which is preliminary data.</text>
</comment>
<evidence type="ECO:0000256" key="3">
    <source>
        <dbReference type="ARBA" id="ARBA00022630"/>
    </source>
</evidence>
<keyword evidence="5" id="KW-0560">Oxidoreductase</keyword>
<comment type="cofactor">
    <cofactor evidence="1">
        <name>FAD</name>
        <dbReference type="ChEBI" id="CHEBI:57692"/>
    </cofactor>
</comment>
<dbReference type="InterPro" id="IPR050416">
    <property type="entry name" value="FAD-linked_Oxidoreductase"/>
</dbReference>
<evidence type="ECO:0000259" key="6">
    <source>
        <dbReference type="PROSITE" id="PS51387"/>
    </source>
</evidence>
<keyword evidence="8" id="KW-1185">Reference proteome</keyword>
<dbReference type="PROSITE" id="PS00862">
    <property type="entry name" value="OX2_COVAL_FAD"/>
    <property type="match status" value="1"/>
</dbReference>
<comment type="similarity">
    <text evidence="2">Belongs to the oxygen-dependent FAD-linked oxidoreductase family.</text>
</comment>
<evidence type="ECO:0000313" key="8">
    <source>
        <dbReference type="Proteomes" id="UP000604001"/>
    </source>
</evidence>
<dbReference type="Gene3D" id="3.30.465.10">
    <property type="match status" value="1"/>
</dbReference>
<sequence>MTTRTTSTRSAGTRHTATPVDDVGRLLHAEDPAAQLALATARLEAELAAAGRTPADLVSVIVRTAEPAAVGGVLDVLLERLEATGAAPYVEVRAVHAPDLPGMVVALDATTRPLGTPTTDEPTDEQGTPMSLTTPLHTDPAAILRAHLGASGCELHLPGDPGYDAARTPWNLAAQQRPAAVAVPRSVAEVRAAVTAAVAAGLRVAPQSTGHGAAALAETSLGDTVVLRLSELTGVTVDPAARTARVVGGTLWQDVAAAAAEHGLAALHGSAGDVAVAGYALGGGLSFYGRQHGLAASSITGVEVVVADGSLVRASADEHAELFWAVRGGGGNLGAVVAIELSLLEQPDVFAGMLLWDRERAPEVVRAWVDWTRSVPESVTTSLRVMSFPPLPELPPFLSGRDLVVVDGAVLEDDDRAAELLAPLRALAPELDTFGRIPAPALLGVHMDPPGPTPAVSEHAVLDTLPDVAVDALLAAVGPGTRTGLLFAELRHLGGALGRPAPGGGALASLPGEYALLCLAMAPTPAAAEAGYVAARSVVAAMGPWCSDRTVLNFAEQRVADTATAYEPGVRDRLRAVRAAVDPSGVFRANHEV</sequence>
<evidence type="ECO:0000256" key="5">
    <source>
        <dbReference type="ARBA" id="ARBA00023002"/>
    </source>
</evidence>
<organism evidence="7 8">
    <name type="scientific">Nocardioides deserti</name>
    <dbReference type="NCBI Taxonomy" id="1588644"/>
    <lineage>
        <taxon>Bacteria</taxon>
        <taxon>Bacillati</taxon>
        <taxon>Actinomycetota</taxon>
        <taxon>Actinomycetes</taxon>
        <taxon>Propionibacteriales</taxon>
        <taxon>Nocardioidaceae</taxon>
        <taxon>Nocardioides</taxon>
    </lineage>
</organism>
<reference evidence="7 8" key="1">
    <citation type="submission" date="2020-08" db="EMBL/GenBank/DDBJ databases">
        <title>novel species in genus Nocardioides.</title>
        <authorList>
            <person name="Zhang G."/>
        </authorList>
    </citation>
    <scope>NUCLEOTIDE SEQUENCE [LARGE SCALE GENOMIC DNA]</scope>
    <source>
        <strain evidence="7 8">SC8A-24</strain>
    </source>
</reference>
<evidence type="ECO:0000256" key="4">
    <source>
        <dbReference type="ARBA" id="ARBA00022827"/>
    </source>
</evidence>
<name>A0ABR6U7B8_9ACTN</name>
<evidence type="ECO:0000313" key="7">
    <source>
        <dbReference type="EMBL" id="MBC2960268.1"/>
    </source>
</evidence>
<dbReference type="InterPro" id="IPR016166">
    <property type="entry name" value="FAD-bd_PCMH"/>
</dbReference>
<keyword evidence="4" id="KW-0274">FAD</keyword>
<dbReference type="InterPro" id="IPR016167">
    <property type="entry name" value="FAD-bd_PCMH_sub1"/>
</dbReference>
<gene>
    <name evidence="7" type="ORF">H7344_08175</name>
</gene>
<dbReference type="SUPFAM" id="SSF55298">
    <property type="entry name" value="YjgF-like"/>
    <property type="match status" value="1"/>
</dbReference>
<dbReference type="PROSITE" id="PS51387">
    <property type="entry name" value="FAD_PCMH"/>
    <property type="match status" value="1"/>
</dbReference>
<dbReference type="Gene3D" id="3.40.462.20">
    <property type="match status" value="1"/>
</dbReference>
<dbReference type="EMBL" id="JACMYC010000004">
    <property type="protein sequence ID" value="MBC2960268.1"/>
    <property type="molecule type" value="Genomic_DNA"/>
</dbReference>
<dbReference type="PANTHER" id="PTHR42973">
    <property type="entry name" value="BINDING OXIDOREDUCTASE, PUTATIVE (AFU_ORTHOLOGUE AFUA_1G17690)-RELATED"/>
    <property type="match status" value="1"/>
</dbReference>
<dbReference type="InterPro" id="IPR036318">
    <property type="entry name" value="FAD-bd_PCMH-like_sf"/>
</dbReference>
<dbReference type="InterPro" id="IPR006093">
    <property type="entry name" value="Oxy_OxRdtase_FAD_BS"/>
</dbReference>
<dbReference type="Gene3D" id="3.30.1330.40">
    <property type="entry name" value="RutC-like"/>
    <property type="match status" value="1"/>
</dbReference>
<dbReference type="Gene3D" id="3.30.43.10">
    <property type="entry name" value="Uridine Diphospho-n-acetylenolpyruvylglucosamine Reductase, domain 2"/>
    <property type="match status" value="1"/>
</dbReference>
<evidence type="ECO:0000256" key="1">
    <source>
        <dbReference type="ARBA" id="ARBA00001974"/>
    </source>
</evidence>
<evidence type="ECO:0000256" key="2">
    <source>
        <dbReference type="ARBA" id="ARBA00005466"/>
    </source>
</evidence>
<keyword evidence="3" id="KW-0285">Flavoprotein</keyword>
<dbReference type="InterPro" id="IPR035959">
    <property type="entry name" value="RutC-like_sf"/>
</dbReference>
<accession>A0ABR6U7B8</accession>
<dbReference type="RefSeq" id="WP_186345538.1">
    <property type="nucleotide sequence ID" value="NZ_BMMR01000001.1"/>
</dbReference>
<dbReference type="InterPro" id="IPR016169">
    <property type="entry name" value="FAD-bd_PCMH_sub2"/>
</dbReference>
<protein>
    <submittedName>
        <fullName evidence="7">FAD-binding oxidoreductase</fullName>
    </submittedName>
</protein>
<dbReference type="Proteomes" id="UP000604001">
    <property type="component" value="Unassembled WGS sequence"/>
</dbReference>
<dbReference type="SUPFAM" id="SSF56176">
    <property type="entry name" value="FAD-binding/transporter-associated domain-like"/>
    <property type="match status" value="1"/>
</dbReference>